<evidence type="ECO:0000313" key="1">
    <source>
        <dbReference type="EMBL" id="CBY26264.1"/>
    </source>
</evidence>
<name>A0A0H3NSN5_YERE1</name>
<proteinExistence type="predicted"/>
<dbReference type="HOGENOM" id="CLU_3224173_0_0_6"/>
<dbReference type="AlphaFoldDB" id="A0A0H3NSN5"/>
<accession>A0A0H3NSN5</accession>
<evidence type="ECO:0000313" key="2">
    <source>
        <dbReference type="Proteomes" id="UP000008084"/>
    </source>
</evidence>
<dbReference type="KEGG" id="yey:Y11_19171"/>
<dbReference type="PATRIC" id="fig|930944.6.peg.1906"/>
<reference evidence="1 2" key="1">
    <citation type="journal article" date="2011" name="J. Bacteriol.">
        <title>Complete genome sequence of Yersinia enterocolitica subsp. palearctica serogroup O:3.</title>
        <authorList>
            <person name="Batzilla J."/>
            <person name="Hoper D."/>
            <person name="Antonenka U."/>
            <person name="Heesemann J."/>
            <person name="Rakin A."/>
        </authorList>
    </citation>
    <scope>NUCLEOTIDE SEQUENCE [LARGE SCALE GENOMIC DNA]</scope>
    <source>
        <strain evidence="2">DSM 13030 / CIP 106945 / Y11</strain>
    </source>
</reference>
<protein>
    <submittedName>
        <fullName evidence="1">Uncharacterized protein</fullName>
    </submittedName>
</protein>
<dbReference type="Proteomes" id="UP000008084">
    <property type="component" value="Chromosome"/>
</dbReference>
<gene>
    <name evidence="1" type="ordered locus">Y11_19171</name>
</gene>
<sequence>MTEVTSSSGCSRATLMISAIHCAEKASSRMLSVVAAAAYQLCYADLSL</sequence>
<dbReference type="EMBL" id="FR729477">
    <property type="protein sequence ID" value="CBY26264.1"/>
    <property type="molecule type" value="Genomic_DNA"/>
</dbReference>
<organism evidence="1 2">
    <name type="scientific">Yersinia enterocolitica subsp. palearctica serotype O:3 (strain DSM 13030 / CIP 106945 / Y11)</name>
    <dbReference type="NCBI Taxonomy" id="930944"/>
    <lineage>
        <taxon>Bacteria</taxon>
        <taxon>Pseudomonadati</taxon>
        <taxon>Pseudomonadota</taxon>
        <taxon>Gammaproteobacteria</taxon>
        <taxon>Enterobacterales</taxon>
        <taxon>Yersiniaceae</taxon>
        <taxon>Yersinia</taxon>
    </lineage>
</organism>